<dbReference type="SMART" id="SM00184">
    <property type="entry name" value="RING"/>
    <property type="match status" value="1"/>
</dbReference>
<evidence type="ECO:0008006" key="8">
    <source>
        <dbReference type="Google" id="ProtNLM"/>
    </source>
</evidence>
<dbReference type="SMART" id="SM00336">
    <property type="entry name" value="BBOX"/>
    <property type="match status" value="2"/>
</dbReference>
<dbReference type="Gene3D" id="3.30.40.10">
    <property type="entry name" value="Zinc/RING finger domain, C3HC4 (zinc finger)"/>
    <property type="match status" value="1"/>
</dbReference>
<dbReference type="CDD" id="cd19758">
    <property type="entry name" value="Bbox2_MID"/>
    <property type="match status" value="1"/>
</dbReference>
<dbReference type="InterPro" id="IPR001841">
    <property type="entry name" value="Znf_RING"/>
</dbReference>
<proteinExistence type="predicted"/>
<dbReference type="InterPro" id="IPR027370">
    <property type="entry name" value="Znf-RING_euk"/>
</dbReference>
<dbReference type="PANTHER" id="PTHR25462:SF306">
    <property type="entry name" value="TRIPARTITE MOTIF CONTAINING 9"/>
    <property type="match status" value="1"/>
</dbReference>
<feature type="domain" description="B box-type" evidence="6">
    <location>
        <begin position="184"/>
        <end position="226"/>
    </location>
</feature>
<dbReference type="PANTHER" id="PTHR25462">
    <property type="entry name" value="BONUS, ISOFORM C-RELATED"/>
    <property type="match status" value="1"/>
</dbReference>
<dbReference type="GO" id="GO:0008270">
    <property type="term" value="F:zinc ion binding"/>
    <property type="evidence" value="ECO:0007669"/>
    <property type="project" value="UniProtKB-KW"/>
</dbReference>
<dbReference type="InterPro" id="IPR047153">
    <property type="entry name" value="TRIM45/56/19-like"/>
</dbReference>
<dbReference type="InterPro" id="IPR013083">
    <property type="entry name" value="Znf_RING/FYVE/PHD"/>
</dbReference>
<keyword evidence="1" id="KW-0479">Metal-binding</keyword>
<evidence type="ECO:0000256" key="4">
    <source>
        <dbReference type="PROSITE-ProRule" id="PRU00024"/>
    </source>
</evidence>
<dbReference type="EMBL" id="GG666603">
    <property type="protein sequence ID" value="EEN50344.1"/>
    <property type="molecule type" value="Genomic_DNA"/>
</dbReference>
<dbReference type="Pfam" id="PF22586">
    <property type="entry name" value="ANCHR-like_BBOX"/>
    <property type="match status" value="1"/>
</dbReference>
<feature type="domain" description="RING-type" evidence="5">
    <location>
        <begin position="10"/>
        <end position="76"/>
    </location>
</feature>
<gene>
    <name evidence="7" type="ORF">BRAFLDRAFT_260261</name>
</gene>
<dbReference type="eggNOG" id="KOG2177">
    <property type="taxonomic scope" value="Eukaryota"/>
</dbReference>
<dbReference type="AlphaFoldDB" id="C3ZBV7"/>
<evidence type="ECO:0000256" key="2">
    <source>
        <dbReference type="ARBA" id="ARBA00022771"/>
    </source>
</evidence>
<dbReference type="PROSITE" id="PS50089">
    <property type="entry name" value="ZF_RING_2"/>
    <property type="match status" value="1"/>
</dbReference>
<sequence>MEALGNEMCCPVCLELFTYPLLLPCAHNLCRGCAEDILASPPDQYYKNHASGKSEPEPEVEDLDETGQGFCCPTCREKIVLGDKGLDGLRKNATLQSIVDRYKQATSGARRTASSFGSEPDSQVLCDSCEGDPKPAFKTCKTCEVSFCPECLEAHHSHPRIFAKHVLVAPTGVIPHKLSDTRDKEEILCSEHRDEKVNLYCREDNKLVCTICRLVGKHKDHELAAVDEMFKELREKLILNVDAL</sequence>
<keyword evidence="3" id="KW-0862">Zinc</keyword>
<dbReference type="Pfam" id="PF00643">
    <property type="entry name" value="zf-B_box"/>
    <property type="match status" value="1"/>
</dbReference>
<dbReference type="Pfam" id="PF13445">
    <property type="entry name" value="zf-RING_UBOX"/>
    <property type="match status" value="1"/>
</dbReference>
<accession>C3ZBV7</accession>
<evidence type="ECO:0000256" key="3">
    <source>
        <dbReference type="ARBA" id="ARBA00022833"/>
    </source>
</evidence>
<feature type="non-terminal residue" evidence="7">
    <location>
        <position position="244"/>
    </location>
</feature>
<evidence type="ECO:0000259" key="6">
    <source>
        <dbReference type="PROSITE" id="PS50119"/>
    </source>
</evidence>
<evidence type="ECO:0000313" key="7">
    <source>
        <dbReference type="EMBL" id="EEN50344.1"/>
    </source>
</evidence>
<dbReference type="SUPFAM" id="SSF57845">
    <property type="entry name" value="B-box zinc-binding domain"/>
    <property type="match status" value="1"/>
</dbReference>
<dbReference type="InterPro" id="IPR000315">
    <property type="entry name" value="Znf_B-box"/>
</dbReference>
<evidence type="ECO:0000256" key="1">
    <source>
        <dbReference type="ARBA" id="ARBA00022723"/>
    </source>
</evidence>
<dbReference type="Gene3D" id="4.10.830.40">
    <property type="match status" value="1"/>
</dbReference>
<organism>
    <name type="scientific">Branchiostoma floridae</name>
    <name type="common">Florida lancelet</name>
    <name type="synonym">Amphioxus</name>
    <dbReference type="NCBI Taxonomy" id="7739"/>
    <lineage>
        <taxon>Eukaryota</taxon>
        <taxon>Metazoa</taxon>
        <taxon>Chordata</taxon>
        <taxon>Cephalochordata</taxon>
        <taxon>Leptocardii</taxon>
        <taxon>Amphioxiformes</taxon>
        <taxon>Branchiostomatidae</taxon>
        <taxon>Branchiostoma</taxon>
    </lineage>
</organism>
<protein>
    <recommendedName>
        <fullName evidence="8">B box-type domain-containing protein</fullName>
    </recommendedName>
</protein>
<dbReference type="InterPro" id="IPR017907">
    <property type="entry name" value="Znf_RING_CS"/>
</dbReference>
<dbReference type="PROSITE" id="PS50119">
    <property type="entry name" value="ZF_BBOX"/>
    <property type="match status" value="2"/>
</dbReference>
<reference evidence="7" key="1">
    <citation type="journal article" date="2008" name="Nature">
        <title>The amphioxus genome and the evolution of the chordate karyotype.</title>
        <authorList>
            <consortium name="US DOE Joint Genome Institute (JGI-PGF)"/>
            <person name="Putnam N.H."/>
            <person name="Butts T."/>
            <person name="Ferrier D.E.K."/>
            <person name="Furlong R.F."/>
            <person name="Hellsten U."/>
            <person name="Kawashima T."/>
            <person name="Robinson-Rechavi M."/>
            <person name="Shoguchi E."/>
            <person name="Terry A."/>
            <person name="Yu J.-K."/>
            <person name="Benito-Gutierrez E.L."/>
            <person name="Dubchak I."/>
            <person name="Garcia-Fernandez J."/>
            <person name="Gibson-Brown J.J."/>
            <person name="Grigoriev I.V."/>
            <person name="Horton A.C."/>
            <person name="de Jong P.J."/>
            <person name="Jurka J."/>
            <person name="Kapitonov V.V."/>
            <person name="Kohara Y."/>
            <person name="Kuroki Y."/>
            <person name="Lindquist E."/>
            <person name="Lucas S."/>
            <person name="Osoegawa K."/>
            <person name="Pennacchio L.A."/>
            <person name="Salamov A.A."/>
            <person name="Satou Y."/>
            <person name="Sauka-Spengler T."/>
            <person name="Schmutz J."/>
            <person name="Shin-I T."/>
            <person name="Toyoda A."/>
            <person name="Bronner-Fraser M."/>
            <person name="Fujiyama A."/>
            <person name="Holland L.Z."/>
            <person name="Holland P.W.H."/>
            <person name="Satoh N."/>
            <person name="Rokhsar D.S."/>
        </authorList>
    </citation>
    <scope>NUCLEOTIDE SEQUENCE [LARGE SCALE GENOMIC DNA]</scope>
    <source>
        <strain evidence="7">S238N-H82</strain>
        <tissue evidence="7">Testes</tissue>
    </source>
</reference>
<dbReference type="PROSITE" id="PS00518">
    <property type="entry name" value="ZF_RING_1"/>
    <property type="match status" value="1"/>
</dbReference>
<dbReference type="SUPFAM" id="SSF57850">
    <property type="entry name" value="RING/U-box"/>
    <property type="match status" value="1"/>
</dbReference>
<dbReference type="InParanoid" id="C3ZBV7"/>
<evidence type="ECO:0000259" key="5">
    <source>
        <dbReference type="PROSITE" id="PS50089"/>
    </source>
</evidence>
<keyword evidence="2 4" id="KW-0863">Zinc-finger</keyword>
<feature type="domain" description="B box-type" evidence="6">
    <location>
        <begin position="121"/>
        <end position="170"/>
    </location>
</feature>
<name>C3ZBV7_BRAFL</name>
<dbReference type="Gene3D" id="3.30.160.60">
    <property type="entry name" value="Classic Zinc Finger"/>
    <property type="match status" value="1"/>
</dbReference>